<evidence type="ECO:0000313" key="2">
    <source>
        <dbReference type="Proteomes" id="UP000286997"/>
    </source>
</evidence>
<sequence length="70" mass="7441">MAAGATLVRYDTRRDRHGWTVYDLRSGQTAILDDVLQVGLDRAAADRLADALSASGAGDDRPKASAPRDA</sequence>
<organism evidence="1 2">
    <name type="scientific">Methylobacterium oryzihabitans</name>
    <dbReference type="NCBI Taxonomy" id="2499852"/>
    <lineage>
        <taxon>Bacteria</taxon>
        <taxon>Pseudomonadati</taxon>
        <taxon>Pseudomonadota</taxon>
        <taxon>Alphaproteobacteria</taxon>
        <taxon>Hyphomicrobiales</taxon>
        <taxon>Methylobacteriaceae</taxon>
        <taxon>Methylobacterium</taxon>
    </lineage>
</organism>
<accession>A0A3S2VSX5</accession>
<protein>
    <submittedName>
        <fullName evidence="1">Uncharacterized protein</fullName>
    </submittedName>
</protein>
<gene>
    <name evidence="1" type="ORF">EOE48_06315</name>
</gene>
<dbReference type="OrthoDB" id="7999682at2"/>
<name>A0A3S2VSX5_9HYPH</name>
<dbReference type="AlphaFoldDB" id="A0A3S2VSX5"/>
<reference evidence="1 2" key="1">
    <citation type="submission" date="2019-01" db="EMBL/GenBank/DDBJ databases">
        <authorList>
            <person name="Chen W.-M."/>
        </authorList>
    </citation>
    <scope>NUCLEOTIDE SEQUENCE [LARGE SCALE GENOMIC DNA]</scope>
    <source>
        <strain evidence="1 2">TER-1</strain>
    </source>
</reference>
<keyword evidence="2" id="KW-1185">Reference proteome</keyword>
<dbReference type="RefSeq" id="WP_127727936.1">
    <property type="nucleotide sequence ID" value="NZ_SACP01000004.1"/>
</dbReference>
<comment type="caution">
    <text evidence="1">The sequence shown here is derived from an EMBL/GenBank/DDBJ whole genome shotgun (WGS) entry which is preliminary data.</text>
</comment>
<evidence type="ECO:0000313" key="1">
    <source>
        <dbReference type="EMBL" id="RVU20217.1"/>
    </source>
</evidence>
<dbReference type="Proteomes" id="UP000286997">
    <property type="component" value="Unassembled WGS sequence"/>
</dbReference>
<proteinExistence type="predicted"/>
<dbReference type="EMBL" id="SACP01000004">
    <property type="protein sequence ID" value="RVU20217.1"/>
    <property type="molecule type" value="Genomic_DNA"/>
</dbReference>